<dbReference type="OrthoDB" id="2465770at2"/>
<organism evidence="1 2">
    <name type="scientific">Brevibacillus fluminis</name>
    <dbReference type="NCBI Taxonomy" id="511487"/>
    <lineage>
        <taxon>Bacteria</taxon>
        <taxon>Bacillati</taxon>
        <taxon>Bacillota</taxon>
        <taxon>Bacilli</taxon>
        <taxon>Bacillales</taxon>
        <taxon>Paenibacillaceae</taxon>
        <taxon>Brevibacillus</taxon>
    </lineage>
</organism>
<reference evidence="1 2" key="1">
    <citation type="submission" date="2018-10" db="EMBL/GenBank/DDBJ databases">
        <title>Phylogenomics of Brevibacillus.</title>
        <authorList>
            <person name="Dunlap C."/>
        </authorList>
    </citation>
    <scope>NUCLEOTIDE SEQUENCE [LARGE SCALE GENOMIC DNA]</scope>
    <source>
        <strain evidence="1 2">JCM 15716</strain>
    </source>
</reference>
<gene>
    <name evidence="1" type="ORF">EDM56_23230</name>
</gene>
<name>A0A3M8D6I5_9BACL</name>
<proteinExistence type="predicted"/>
<sequence>MLFFLLLGLVVVDTDLALQKKQEVKTLLELANHDATWAIDQALKTEGIIDLVETEAISRFDRRMEQNGRYRRQGAVFIPAQKSVTTDQIAILHYYIDFTQWRKNTQLSLTYRGDKLVVDNVAIDSQVQPSGGVLQITVTTESAERLTLAPKRMIGPSLVAVGYVDEQPLFQLLPGHSFPVVSVEELKW</sequence>
<comment type="caution">
    <text evidence="1">The sequence shown here is derived from an EMBL/GenBank/DDBJ whole genome shotgun (WGS) entry which is preliminary data.</text>
</comment>
<dbReference type="AlphaFoldDB" id="A0A3M8D6I5"/>
<keyword evidence="2" id="KW-1185">Reference proteome</keyword>
<dbReference type="EMBL" id="RHHQ01000019">
    <property type="protein sequence ID" value="RNB82845.1"/>
    <property type="molecule type" value="Genomic_DNA"/>
</dbReference>
<accession>A0A3M8D6I5</accession>
<evidence type="ECO:0000313" key="1">
    <source>
        <dbReference type="EMBL" id="RNB82845.1"/>
    </source>
</evidence>
<evidence type="ECO:0000313" key="2">
    <source>
        <dbReference type="Proteomes" id="UP000271031"/>
    </source>
</evidence>
<dbReference type="Proteomes" id="UP000271031">
    <property type="component" value="Unassembled WGS sequence"/>
</dbReference>
<protein>
    <submittedName>
        <fullName evidence="1">Uncharacterized protein</fullName>
    </submittedName>
</protein>